<name>A0A6A6CMI3_ZASCE</name>
<proteinExistence type="inferred from homology"/>
<dbReference type="OrthoDB" id="5823761at2759"/>
<dbReference type="EC" id="3.2.1.4" evidence="3"/>
<accession>A0A6A6CMI3</accession>
<evidence type="ECO:0000256" key="2">
    <source>
        <dbReference type="ARBA" id="ARBA00005641"/>
    </source>
</evidence>
<protein>
    <recommendedName>
        <fullName evidence="3">cellulase</fullName>
        <ecNumber evidence="3">3.2.1.4</ecNumber>
    </recommendedName>
</protein>
<dbReference type="GO" id="GO:0008810">
    <property type="term" value="F:cellulase activity"/>
    <property type="evidence" value="ECO:0007669"/>
    <property type="project" value="UniProtKB-EC"/>
</dbReference>
<feature type="chain" id="PRO_5025339642" description="cellulase" evidence="7">
    <location>
        <begin position="19"/>
        <end position="379"/>
    </location>
</feature>
<comment type="similarity">
    <text evidence="2 6">Belongs to the glycosyl hydrolase 5 (cellulase A) family.</text>
</comment>
<feature type="domain" description="Glycoside hydrolase family 5" evidence="8">
    <location>
        <begin position="97"/>
        <end position="348"/>
    </location>
</feature>
<comment type="catalytic activity">
    <reaction evidence="1">
        <text>Endohydrolysis of (1-&gt;4)-beta-D-glucosidic linkages in cellulose, lichenin and cereal beta-D-glucans.</text>
        <dbReference type="EC" id="3.2.1.4"/>
    </reaction>
</comment>
<dbReference type="SUPFAM" id="SSF51445">
    <property type="entry name" value="(Trans)glycosidases"/>
    <property type="match status" value="1"/>
</dbReference>
<keyword evidence="7" id="KW-0732">Signal</keyword>
<dbReference type="PANTHER" id="PTHR34142:SF5">
    <property type="entry name" value="CBM1 DOMAIN-CONTAINING PROTEIN"/>
    <property type="match status" value="1"/>
</dbReference>
<dbReference type="RefSeq" id="XP_033669140.1">
    <property type="nucleotide sequence ID" value="XM_033805980.1"/>
</dbReference>
<dbReference type="AlphaFoldDB" id="A0A6A6CMI3"/>
<keyword evidence="10" id="KW-1185">Reference proteome</keyword>
<dbReference type="Gene3D" id="3.20.20.80">
    <property type="entry name" value="Glycosidases"/>
    <property type="match status" value="1"/>
</dbReference>
<evidence type="ECO:0000313" key="9">
    <source>
        <dbReference type="EMBL" id="KAF2168251.1"/>
    </source>
</evidence>
<dbReference type="GO" id="GO:0009251">
    <property type="term" value="P:glucan catabolic process"/>
    <property type="evidence" value="ECO:0007669"/>
    <property type="project" value="TreeGrafter"/>
</dbReference>
<evidence type="ECO:0000256" key="4">
    <source>
        <dbReference type="ARBA" id="ARBA00022801"/>
    </source>
</evidence>
<sequence>MVRSSTLLPILFAGLTAASPTAHLTHPSRNDSRVSLAGQVFAIRPLQNAYLPSDKSPSVNIIGLAWDMSVLGSAFSEFEATNCNASYDVYPYYDPPEHYTEWRAQGFNLFRVPVGWQHLQDDLRSELNQTTLQHLDGLIDAITNDGSTAILDVHNYARWYCSVIGQPESNLPWLSNKTVTDDDFVDLWVKLARHYHENPHVMFQLMNEPHDLNITKWAHTNQNVINAIRHLNATQPILISGTQFARLTNWQDYSQAALSTITDPLDNTLYDFHQYFDDDGGAYGVCEPWSTFLPRYEEITNFVRGSWRKAIMTEFGGAPVKACVELVESMLTYFEEHRDVWVGWTAWGSFNPGDLCLTMEPESPFSTLTNVLKMHAPLT</sequence>
<dbReference type="PROSITE" id="PS00659">
    <property type="entry name" value="GLYCOSYL_HYDROL_F5"/>
    <property type="match status" value="1"/>
</dbReference>
<evidence type="ECO:0000256" key="5">
    <source>
        <dbReference type="ARBA" id="ARBA00023295"/>
    </source>
</evidence>
<dbReference type="EMBL" id="ML993591">
    <property type="protein sequence ID" value="KAF2168251.1"/>
    <property type="molecule type" value="Genomic_DNA"/>
</dbReference>
<keyword evidence="5 6" id="KW-0326">Glycosidase</keyword>
<dbReference type="InterPro" id="IPR018087">
    <property type="entry name" value="Glyco_hydro_5_CS"/>
</dbReference>
<evidence type="ECO:0000313" key="10">
    <source>
        <dbReference type="Proteomes" id="UP000799537"/>
    </source>
</evidence>
<reference evidence="9" key="1">
    <citation type="journal article" date="2020" name="Stud. Mycol.">
        <title>101 Dothideomycetes genomes: a test case for predicting lifestyles and emergence of pathogens.</title>
        <authorList>
            <person name="Haridas S."/>
            <person name="Albert R."/>
            <person name="Binder M."/>
            <person name="Bloem J."/>
            <person name="Labutti K."/>
            <person name="Salamov A."/>
            <person name="Andreopoulos B."/>
            <person name="Baker S."/>
            <person name="Barry K."/>
            <person name="Bills G."/>
            <person name="Bluhm B."/>
            <person name="Cannon C."/>
            <person name="Castanera R."/>
            <person name="Culley D."/>
            <person name="Daum C."/>
            <person name="Ezra D."/>
            <person name="Gonzalez J."/>
            <person name="Henrissat B."/>
            <person name="Kuo A."/>
            <person name="Liang C."/>
            <person name="Lipzen A."/>
            <person name="Lutzoni F."/>
            <person name="Magnuson J."/>
            <person name="Mondo S."/>
            <person name="Nolan M."/>
            <person name="Ohm R."/>
            <person name="Pangilinan J."/>
            <person name="Park H.-J."/>
            <person name="Ramirez L."/>
            <person name="Alfaro M."/>
            <person name="Sun H."/>
            <person name="Tritt A."/>
            <person name="Yoshinaga Y."/>
            <person name="Zwiers L.-H."/>
            <person name="Turgeon B."/>
            <person name="Goodwin S."/>
            <person name="Spatafora J."/>
            <person name="Crous P."/>
            <person name="Grigoriev I."/>
        </authorList>
    </citation>
    <scope>NUCLEOTIDE SEQUENCE</scope>
    <source>
        <strain evidence="9">ATCC 36951</strain>
    </source>
</reference>
<dbReference type="InterPro" id="IPR017853">
    <property type="entry name" value="GH"/>
</dbReference>
<dbReference type="Proteomes" id="UP000799537">
    <property type="component" value="Unassembled WGS sequence"/>
</dbReference>
<dbReference type="InterPro" id="IPR001547">
    <property type="entry name" value="Glyco_hydro_5"/>
</dbReference>
<dbReference type="GeneID" id="54559252"/>
<evidence type="ECO:0000256" key="3">
    <source>
        <dbReference type="ARBA" id="ARBA00012601"/>
    </source>
</evidence>
<evidence type="ECO:0000256" key="7">
    <source>
        <dbReference type="SAM" id="SignalP"/>
    </source>
</evidence>
<feature type="signal peptide" evidence="7">
    <location>
        <begin position="1"/>
        <end position="18"/>
    </location>
</feature>
<evidence type="ECO:0000256" key="1">
    <source>
        <dbReference type="ARBA" id="ARBA00000966"/>
    </source>
</evidence>
<dbReference type="Pfam" id="PF00150">
    <property type="entry name" value="Cellulase"/>
    <property type="match status" value="1"/>
</dbReference>
<evidence type="ECO:0000256" key="6">
    <source>
        <dbReference type="RuleBase" id="RU361153"/>
    </source>
</evidence>
<gene>
    <name evidence="9" type="ORF">M409DRAFT_21689</name>
</gene>
<evidence type="ECO:0000259" key="8">
    <source>
        <dbReference type="Pfam" id="PF00150"/>
    </source>
</evidence>
<organism evidence="9 10">
    <name type="scientific">Zasmidium cellare ATCC 36951</name>
    <dbReference type="NCBI Taxonomy" id="1080233"/>
    <lineage>
        <taxon>Eukaryota</taxon>
        <taxon>Fungi</taxon>
        <taxon>Dikarya</taxon>
        <taxon>Ascomycota</taxon>
        <taxon>Pezizomycotina</taxon>
        <taxon>Dothideomycetes</taxon>
        <taxon>Dothideomycetidae</taxon>
        <taxon>Mycosphaerellales</taxon>
        <taxon>Mycosphaerellaceae</taxon>
        <taxon>Zasmidium</taxon>
    </lineage>
</organism>
<keyword evidence="4 6" id="KW-0378">Hydrolase</keyword>
<dbReference type="PANTHER" id="PTHR34142">
    <property type="entry name" value="ENDO-BETA-1,4-GLUCANASE A"/>
    <property type="match status" value="1"/>
</dbReference>